<dbReference type="Proteomes" id="UP000032809">
    <property type="component" value="Chromosome I"/>
</dbReference>
<evidence type="ECO:0000313" key="2">
    <source>
        <dbReference type="Proteomes" id="UP000032809"/>
    </source>
</evidence>
<dbReference type="PATRIC" id="fig|1006576.9.peg.995"/>
<dbReference type="Gene3D" id="3.40.50.150">
    <property type="entry name" value="Vaccinia Virus protein VP39"/>
    <property type="match status" value="1"/>
</dbReference>
<proteinExistence type="predicted"/>
<protein>
    <submittedName>
        <fullName evidence="1">Methyltransferase domain protein</fullName>
    </submittedName>
</protein>
<keyword evidence="1" id="KW-0808">Transferase</keyword>
<accession>A0A0C7P258</accession>
<name>A0A0C7P258_DEFTU</name>
<dbReference type="KEGG" id="dtn:DTL3_1006"/>
<gene>
    <name evidence="1" type="ORF">DTL3_1006</name>
</gene>
<dbReference type="STRING" id="1006576.DTL3_1006"/>
<dbReference type="InterPro" id="IPR029063">
    <property type="entry name" value="SAM-dependent_MTases_sf"/>
</dbReference>
<dbReference type="RefSeq" id="WP_045087789.1">
    <property type="nucleotide sequence ID" value="NZ_LN824141.1"/>
</dbReference>
<dbReference type="OrthoDB" id="9767869at2"/>
<reference evidence="2" key="1">
    <citation type="submission" date="2014-11" db="EMBL/GenBank/DDBJ databases">
        <authorList>
            <person name="Wibberg D."/>
        </authorList>
    </citation>
    <scope>NUCLEOTIDE SEQUENCE [LARGE SCALE GENOMIC DNA]</scope>
    <source>
        <strain evidence="2">L3</strain>
    </source>
</reference>
<evidence type="ECO:0000313" key="1">
    <source>
        <dbReference type="EMBL" id="CEP78310.1"/>
    </source>
</evidence>
<dbReference type="HOGENOM" id="CLU_088140_0_0_0"/>
<dbReference type="GO" id="GO:0032259">
    <property type="term" value="P:methylation"/>
    <property type="evidence" value="ECO:0007669"/>
    <property type="project" value="UniProtKB-KW"/>
</dbReference>
<organism evidence="1 2">
    <name type="scientific">Defluviitoga tunisiensis</name>
    <dbReference type="NCBI Taxonomy" id="1006576"/>
    <lineage>
        <taxon>Bacteria</taxon>
        <taxon>Thermotogati</taxon>
        <taxon>Thermotogota</taxon>
        <taxon>Thermotogae</taxon>
        <taxon>Petrotogales</taxon>
        <taxon>Petrotogaceae</taxon>
        <taxon>Defluviitoga</taxon>
    </lineage>
</organism>
<dbReference type="GO" id="GO:0008168">
    <property type="term" value="F:methyltransferase activity"/>
    <property type="evidence" value="ECO:0007669"/>
    <property type="project" value="UniProtKB-KW"/>
</dbReference>
<keyword evidence="1" id="KW-0489">Methyltransferase</keyword>
<dbReference type="SUPFAM" id="SSF53335">
    <property type="entry name" value="S-adenosyl-L-methionine-dependent methyltransferases"/>
    <property type="match status" value="1"/>
</dbReference>
<dbReference type="EMBL" id="LN824141">
    <property type="protein sequence ID" value="CEP78310.1"/>
    <property type="molecule type" value="Genomic_DNA"/>
</dbReference>
<sequence length="208" mass="24505">MENKSNFFLKINSSREYWEQRYSMGGTSGAGSYDKLAEFKAEVINSFMKNYQINSVIEFGCGDGNQLSMFDFPSYIGLDVSRTAIKLCIERFKYDKSKSFFLYDSICYKDNHAIFKADLAISLDVLYHLVEDNIFELYMNHLFESAERYVIIYASNFNSKQTNHIKHRQFSIWIDNNLSNWKLIDIIKNKYPNESLADFFIYQNIEND</sequence>
<keyword evidence="2" id="KW-1185">Reference proteome</keyword>
<dbReference type="AlphaFoldDB" id="A0A0C7P258"/>